<protein>
    <submittedName>
        <fullName evidence="2">Terminase</fullName>
    </submittedName>
</protein>
<gene>
    <name evidence="2" type="ORF">HG933_01585</name>
</gene>
<dbReference type="InterPro" id="IPR005021">
    <property type="entry name" value="Terminase_largesu-like"/>
</dbReference>
<dbReference type="PRINTS" id="PR00379">
    <property type="entry name" value="INTEIN"/>
</dbReference>
<sequence>MLPDSHYDKAKADRAVAFIENLCHTKGKWAGKPFLLLPWQEQIVRDLFGIVKEDGKRQFLTAYIEIPKKNGKQLALDTPIPTPDGWKTMGTLAVGDCVFDERGKPCHVVAKSLVDDTEQAYELVFRDGGRIVAGERHLWDVEYIHGKTRSKRWTTGEIYRRTRQYRETFSDNRSIIRIPVNEPLHIPEANLPVDPYLYGYWLGNGCATKPEITVRDCDVDDLISFIPCPLHNRYPQTCGGSEILVYKELKNILVPHFREKVIRSEYLRSSEHQRWELLQGLMDSDGCVSDVKGQSIYVSTIRQLAESVQELLWTLGIKNSLTTCPSTRYGEPTRETLYQIRFTAFTDQPVSKLHRKSIRRQERVKQTRSCFHYLKEIRMLDYKVKMQCIQVDSPSHCYLAGRNMVKTHNSELAAAIALYLLYADNEPSAEVYGAACDRNQASIVFDVARQMVEMSPALLRRSKIRSAGKRIINYRNAGFYQVLSAETGTKHGLNVSGLVFDEIHAQPNRKLYDVLTKGSGDAREQPLFFIITTAGNDKNSICYELHTKALDLMQGRKKDYTFYPVVYGLGVDEDWTDEANWYKANPSLGHTIKIERVREAYQNAIENPAEENVFKQLRLNIWTSASIRWIPEQVYDKGNLPINLEFLRGRMCYGGLDLSSTSDITALVLAFPPRRDDEKYVLLPFFWLPEDTLELRCRRDHVLYDVWQKQGFIQTTEGNVIHYGFIEKFIEHLGETYNIREIAYDRWNATQMVQNLEDMGFTMVPFGQGFKDMSPPSKELFKLLMEGNIIHGGNPVLKWMAGNVVMRQDPAGNIKPDKEKSVEKIDGIVASIMALDRCIRNGTGGGSVYDERGVLSF</sequence>
<dbReference type="InterPro" id="IPR004860">
    <property type="entry name" value="LAGLIDADG_dom"/>
</dbReference>
<dbReference type="EMBL" id="JABBJH010000001">
    <property type="protein sequence ID" value="NMK38094.1"/>
    <property type="molecule type" value="Genomic_DNA"/>
</dbReference>
<dbReference type="Pfam" id="PF03354">
    <property type="entry name" value="TerL_ATPase"/>
    <property type="match status" value="1"/>
</dbReference>
<dbReference type="InterPro" id="IPR006142">
    <property type="entry name" value="INTEIN"/>
</dbReference>
<dbReference type="SUPFAM" id="SSF55608">
    <property type="entry name" value="Homing endonucleases"/>
    <property type="match status" value="1"/>
</dbReference>
<evidence type="ECO:0000313" key="3">
    <source>
        <dbReference type="Proteomes" id="UP000536773"/>
    </source>
</evidence>
<dbReference type="PROSITE" id="PS50819">
    <property type="entry name" value="INTEIN_ENDONUCLEASE"/>
    <property type="match status" value="1"/>
</dbReference>
<dbReference type="GO" id="GO:0016539">
    <property type="term" value="P:intein-mediated protein splicing"/>
    <property type="evidence" value="ECO:0007669"/>
    <property type="project" value="InterPro"/>
</dbReference>
<reference evidence="2 3" key="1">
    <citation type="submission" date="2020-04" db="EMBL/GenBank/DDBJ databases">
        <authorList>
            <person name="Hitch T.C.A."/>
            <person name="Wylensek D."/>
            <person name="Clavel T."/>
        </authorList>
    </citation>
    <scope>NUCLEOTIDE SEQUENCE [LARGE SCALE GENOMIC DNA]</scope>
    <source>
        <strain evidence="2 3">WCA-386-APC-2A</strain>
    </source>
</reference>
<dbReference type="PANTHER" id="PTHR41287">
    <property type="match status" value="1"/>
</dbReference>
<dbReference type="PANTHER" id="PTHR41287:SF1">
    <property type="entry name" value="PROTEIN YMFN"/>
    <property type="match status" value="1"/>
</dbReference>
<dbReference type="Pfam" id="PF14528">
    <property type="entry name" value="LAGLIDADG_3"/>
    <property type="match status" value="1"/>
</dbReference>
<dbReference type="InterPro" id="IPR046461">
    <property type="entry name" value="TerL_ATPase"/>
</dbReference>
<organism evidence="2 3">
    <name type="scientific">Megasphaera elsdenii</name>
    <dbReference type="NCBI Taxonomy" id="907"/>
    <lineage>
        <taxon>Bacteria</taxon>
        <taxon>Bacillati</taxon>
        <taxon>Bacillota</taxon>
        <taxon>Negativicutes</taxon>
        <taxon>Veillonellales</taxon>
        <taxon>Veillonellaceae</taxon>
        <taxon>Megasphaera</taxon>
    </lineage>
</organism>
<evidence type="ECO:0000313" key="2">
    <source>
        <dbReference type="EMBL" id="NMK38094.1"/>
    </source>
</evidence>
<comment type="caution">
    <text evidence="2">The sequence shown here is derived from an EMBL/GenBank/DDBJ whole genome shotgun (WGS) entry which is preliminary data.</text>
</comment>
<dbReference type="InterPro" id="IPR004042">
    <property type="entry name" value="Intein_endonuc_central"/>
</dbReference>
<name>A0A848ERI3_MEGEL</name>
<dbReference type="InterPro" id="IPR027434">
    <property type="entry name" value="Homing_endonucl"/>
</dbReference>
<dbReference type="Gene3D" id="3.10.28.10">
    <property type="entry name" value="Homing endonucleases"/>
    <property type="match status" value="1"/>
</dbReference>
<proteinExistence type="predicted"/>
<dbReference type="Gene3D" id="3.40.50.300">
    <property type="entry name" value="P-loop containing nucleotide triphosphate hydrolases"/>
    <property type="match status" value="1"/>
</dbReference>
<dbReference type="Pfam" id="PF20441">
    <property type="entry name" value="TerL_nuclease"/>
    <property type="match status" value="1"/>
</dbReference>
<evidence type="ECO:0000259" key="1">
    <source>
        <dbReference type="PROSITE" id="PS50819"/>
    </source>
</evidence>
<dbReference type="InterPro" id="IPR046462">
    <property type="entry name" value="TerL_nuclease"/>
</dbReference>
<dbReference type="AlphaFoldDB" id="A0A848ERI3"/>
<dbReference type="Proteomes" id="UP000536773">
    <property type="component" value="Unassembled WGS sequence"/>
</dbReference>
<dbReference type="GO" id="GO:0004519">
    <property type="term" value="F:endonuclease activity"/>
    <property type="evidence" value="ECO:0007669"/>
    <property type="project" value="InterPro"/>
</dbReference>
<dbReference type="InterPro" id="IPR027417">
    <property type="entry name" value="P-loop_NTPase"/>
</dbReference>
<feature type="domain" description="DOD-type homing endonuclease" evidence="1">
    <location>
        <begin position="197"/>
        <end position="317"/>
    </location>
</feature>
<accession>A0A848ERI3</accession>